<sequence>MAHLLFPAGKSITKGRRKDEYHVLSTDIVRARIDAVDALTLFHNLIAGADRGDEAPGYMSFDAHVGETGCHLRAGIVEPGHVRVRFPSAIRSLGGIVENSVPVPLYCGFFLVRPASWAGRRNLVSFATFKKPTYLFYVSGAFLVFWGLFGPFDYLPAFALYTVSIINYRNLLGGLVVFAIVFGFKSGAFVSLMTPAIIEVAGGHNSELGVMLSTFFVVVAAASLTSLPIQTATVTERDGGGYDMLGLIAFCGVSMLLGSALLGWTARLAGKRKAGAAS</sequence>
<keyword evidence="1" id="KW-0472">Membrane</keyword>
<dbReference type="EMBL" id="JAQQWK010000006">
    <property type="protein sequence ID" value="KAK8040203.1"/>
    <property type="molecule type" value="Genomic_DNA"/>
</dbReference>
<dbReference type="Proteomes" id="UP001444661">
    <property type="component" value="Unassembled WGS sequence"/>
</dbReference>
<gene>
    <name evidence="2" type="ORF">PG993_008614</name>
</gene>
<keyword evidence="1" id="KW-1133">Transmembrane helix</keyword>
<feature type="transmembrane region" description="Helical" evidence="1">
    <location>
        <begin position="134"/>
        <end position="152"/>
    </location>
</feature>
<keyword evidence="3" id="KW-1185">Reference proteome</keyword>
<evidence type="ECO:0000313" key="2">
    <source>
        <dbReference type="EMBL" id="KAK8040203.1"/>
    </source>
</evidence>
<reference evidence="2 3" key="1">
    <citation type="submission" date="2023-01" db="EMBL/GenBank/DDBJ databases">
        <title>Analysis of 21 Apiospora genomes using comparative genomics revels a genus with tremendous synthesis potential of carbohydrate active enzymes and secondary metabolites.</title>
        <authorList>
            <person name="Sorensen T."/>
        </authorList>
    </citation>
    <scope>NUCLEOTIDE SEQUENCE [LARGE SCALE GENOMIC DNA]</scope>
    <source>
        <strain evidence="2 3">CBS 33761</strain>
    </source>
</reference>
<keyword evidence="1" id="KW-0812">Transmembrane</keyword>
<proteinExistence type="predicted"/>
<feature type="transmembrane region" description="Helical" evidence="1">
    <location>
        <begin position="210"/>
        <end position="232"/>
    </location>
</feature>
<feature type="transmembrane region" description="Helical" evidence="1">
    <location>
        <begin position="172"/>
        <end position="198"/>
    </location>
</feature>
<protein>
    <submittedName>
        <fullName evidence="2">Uncharacterized protein</fullName>
    </submittedName>
</protein>
<organism evidence="2 3">
    <name type="scientific">Apiospora rasikravindrae</name>
    <dbReference type="NCBI Taxonomy" id="990691"/>
    <lineage>
        <taxon>Eukaryota</taxon>
        <taxon>Fungi</taxon>
        <taxon>Dikarya</taxon>
        <taxon>Ascomycota</taxon>
        <taxon>Pezizomycotina</taxon>
        <taxon>Sordariomycetes</taxon>
        <taxon>Xylariomycetidae</taxon>
        <taxon>Amphisphaeriales</taxon>
        <taxon>Apiosporaceae</taxon>
        <taxon>Apiospora</taxon>
    </lineage>
</organism>
<comment type="caution">
    <text evidence="2">The sequence shown here is derived from an EMBL/GenBank/DDBJ whole genome shotgun (WGS) entry which is preliminary data.</text>
</comment>
<evidence type="ECO:0000313" key="3">
    <source>
        <dbReference type="Proteomes" id="UP001444661"/>
    </source>
</evidence>
<accession>A0ABR1T398</accession>
<evidence type="ECO:0000256" key="1">
    <source>
        <dbReference type="SAM" id="Phobius"/>
    </source>
</evidence>
<feature type="transmembrane region" description="Helical" evidence="1">
    <location>
        <begin position="244"/>
        <end position="264"/>
    </location>
</feature>
<name>A0ABR1T398_9PEZI</name>